<dbReference type="AlphaFoldDB" id="A0A066X5T8"/>
<evidence type="ECO:0000313" key="3">
    <source>
        <dbReference type="Proteomes" id="UP000027238"/>
    </source>
</evidence>
<dbReference type="Proteomes" id="UP000027238">
    <property type="component" value="Unassembled WGS sequence"/>
</dbReference>
<dbReference type="HOGENOM" id="CLU_1402342_0_0_1"/>
<sequence length="194" mass="21728">MASSVTDGPPRLTETTSLRAERTNTLDAGPLKPYELPISTRRMGLETPLREDYKVHRDPVRRGKEAHDGRVPKLWLKGDRPQPRASSRAILVNGEQHSKQDDRQAKIAPVAMHEANWGVFKVSGTVVIYTFQLSIILRGTCQTITANDSEAPRGTDPTFREHEPAGSGATDWPWMRPNRCWGTRIGATALFIFR</sequence>
<protein>
    <submittedName>
        <fullName evidence="2">Uncharacterized protein</fullName>
    </submittedName>
</protein>
<name>A0A066X5T8_COLSU</name>
<reference evidence="3" key="1">
    <citation type="journal article" date="2014" name="Genome Announc.">
        <title>Draft genome sequence of Colletotrichum sublineola, a destructive pathogen of cultivated sorghum.</title>
        <authorList>
            <person name="Baroncelli R."/>
            <person name="Sanz-Martin J.M."/>
            <person name="Rech G.E."/>
            <person name="Sukno S.A."/>
            <person name="Thon M.R."/>
        </authorList>
    </citation>
    <scope>NUCLEOTIDE SEQUENCE [LARGE SCALE GENOMIC DNA]</scope>
    <source>
        <strain evidence="3">TX430BB</strain>
    </source>
</reference>
<proteinExistence type="predicted"/>
<comment type="caution">
    <text evidence="2">The sequence shown here is derived from an EMBL/GenBank/DDBJ whole genome shotgun (WGS) entry which is preliminary data.</text>
</comment>
<feature type="region of interest" description="Disordered" evidence="1">
    <location>
        <begin position="1"/>
        <end position="43"/>
    </location>
</feature>
<evidence type="ECO:0000313" key="2">
    <source>
        <dbReference type="EMBL" id="KDN63044.1"/>
    </source>
</evidence>
<feature type="compositionally biased region" description="Basic and acidic residues" evidence="1">
    <location>
        <begin position="150"/>
        <end position="164"/>
    </location>
</feature>
<gene>
    <name evidence="2" type="ORF">CSUB01_00118</name>
</gene>
<accession>A0A066X5T8</accession>
<feature type="region of interest" description="Disordered" evidence="1">
    <location>
        <begin position="146"/>
        <end position="171"/>
    </location>
</feature>
<organism evidence="2 3">
    <name type="scientific">Colletotrichum sublineola</name>
    <name type="common">Sorghum anthracnose fungus</name>
    <dbReference type="NCBI Taxonomy" id="1173701"/>
    <lineage>
        <taxon>Eukaryota</taxon>
        <taxon>Fungi</taxon>
        <taxon>Dikarya</taxon>
        <taxon>Ascomycota</taxon>
        <taxon>Pezizomycotina</taxon>
        <taxon>Sordariomycetes</taxon>
        <taxon>Hypocreomycetidae</taxon>
        <taxon>Glomerellales</taxon>
        <taxon>Glomerellaceae</taxon>
        <taxon>Colletotrichum</taxon>
        <taxon>Colletotrichum graminicola species complex</taxon>
    </lineage>
</organism>
<dbReference type="EMBL" id="JMSE01001264">
    <property type="protein sequence ID" value="KDN63044.1"/>
    <property type="molecule type" value="Genomic_DNA"/>
</dbReference>
<evidence type="ECO:0000256" key="1">
    <source>
        <dbReference type="SAM" id="MobiDB-lite"/>
    </source>
</evidence>
<keyword evidence="3" id="KW-1185">Reference proteome</keyword>